<dbReference type="EMBL" id="UFQQ01000007">
    <property type="protein sequence ID" value="SSW90469.1"/>
    <property type="molecule type" value="Genomic_DNA"/>
</dbReference>
<evidence type="ECO:0000313" key="4">
    <source>
        <dbReference type="Proteomes" id="UP000252631"/>
    </source>
</evidence>
<evidence type="ECO:0000256" key="1">
    <source>
        <dbReference type="SAM" id="Phobius"/>
    </source>
</evidence>
<dbReference type="Proteomes" id="UP000252631">
    <property type="component" value="Unassembled WGS sequence"/>
</dbReference>
<dbReference type="EMBL" id="QRDT01000007">
    <property type="protein sequence ID" value="RED37502.1"/>
    <property type="molecule type" value="Genomic_DNA"/>
</dbReference>
<organism evidence="3 4">
    <name type="scientific">Rhodopseudomonas pentothenatexigens</name>
    <dbReference type="NCBI Taxonomy" id="999699"/>
    <lineage>
        <taxon>Bacteria</taxon>
        <taxon>Pseudomonadati</taxon>
        <taxon>Pseudomonadota</taxon>
        <taxon>Alphaproteobacteria</taxon>
        <taxon>Hyphomicrobiales</taxon>
        <taxon>Nitrobacteraceae</taxon>
        <taxon>Rhodopseudomonas</taxon>
    </lineage>
</organism>
<name>A0A336JQT9_9BRAD</name>
<gene>
    <name evidence="2" type="ORF">BJ125_10777</name>
    <name evidence="3" type="ORF">SAMN05892882_10777</name>
</gene>
<protein>
    <submittedName>
        <fullName evidence="3">Uncharacterized protein</fullName>
    </submittedName>
</protein>
<proteinExistence type="predicted"/>
<feature type="transmembrane region" description="Helical" evidence="1">
    <location>
        <begin position="97"/>
        <end position="117"/>
    </location>
</feature>
<sequence length="172" mass="18700">MQLVEYAKSRSREKLPPKIYAALVRSMAQNFWAMLSGAVCSAAAALMTALKTGDVWIWPCAAAIIIIGTLRAFQMRAFERRHPTLTAEEASEWEPEYLVGAVAYACALGIWSVVVLLGTDDPVAHMLCTTVTIGYAAGGAARNYGRPWIVQLHLLFSCGPMSVALLIHGNPY</sequence>
<reference evidence="2 5" key="2">
    <citation type="submission" date="2018-07" db="EMBL/GenBank/DDBJ databases">
        <title>Genomic Encyclopedia of Archaeal and Bacterial Type Strains, Phase II (KMG-II): from individual species to whole genera.</title>
        <authorList>
            <person name="Goeker M."/>
        </authorList>
    </citation>
    <scope>NUCLEOTIDE SEQUENCE [LARGE SCALE GENOMIC DNA]</scope>
    <source>
        <strain evidence="2 5">JA575</strain>
    </source>
</reference>
<reference evidence="3 4" key="1">
    <citation type="submission" date="2017-08" db="EMBL/GenBank/DDBJ databases">
        <authorList>
            <person name="de Groot N.N."/>
        </authorList>
    </citation>
    <scope>NUCLEOTIDE SEQUENCE [LARGE SCALE GENOMIC DNA]</scope>
    <source>
        <strain evidence="3 4">JA575</strain>
    </source>
</reference>
<evidence type="ECO:0000313" key="2">
    <source>
        <dbReference type="EMBL" id="RED37502.1"/>
    </source>
</evidence>
<dbReference type="Proteomes" id="UP000256343">
    <property type="component" value="Unassembled WGS sequence"/>
</dbReference>
<keyword evidence="1" id="KW-0472">Membrane</keyword>
<evidence type="ECO:0000313" key="5">
    <source>
        <dbReference type="Proteomes" id="UP000256343"/>
    </source>
</evidence>
<keyword evidence="1" id="KW-1133">Transmembrane helix</keyword>
<dbReference type="AlphaFoldDB" id="A0A336JQT9"/>
<keyword evidence="1" id="KW-0812">Transmembrane</keyword>
<accession>A0A336JQT9</accession>
<feature type="transmembrane region" description="Helical" evidence="1">
    <location>
        <begin position="56"/>
        <end position="73"/>
    </location>
</feature>
<evidence type="ECO:0000313" key="3">
    <source>
        <dbReference type="EMBL" id="SSW90469.1"/>
    </source>
</evidence>
<feature type="transmembrane region" description="Helical" evidence="1">
    <location>
        <begin position="148"/>
        <end position="167"/>
    </location>
</feature>
<feature type="transmembrane region" description="Helical" evidence="1">
    <location>
        <begin position="31"/>
        <end position="50"/>
    </location>
</feature>
<feature type="transmembrane region" description="Helical" evidence="1">
    <location>
        <begin position="123"/>
        <end position="141"/>
    </location>
</feature>
<keyword evidence="5" id="KW-1185">Reference proteome</keyword>